<evidence type="ECO:0000313" key="3">
    <source>
        <dbReference type="Proteomes" id="UP000248057"/>
    </source>
</evidence>
<dbReference type="EMBL" id="QJKD01000002">
    <property type="protein sequence ID" value="PXX55977.1"/>
    <property type="molecule type" value="Genomic_DNA"/>
</dbReference>
<feature type="chain" id="PRO_5039166623" evidence="1">
    <location>
        <begin position="24"/>
        <end position="75"/>
    </location>
</feature>
<sequence>MRLKKYLGVLLSGIMVLSMAACAGTNKGQMAAPESGQTEGTKKEQACCLLLSSKSTLLKPHQSLLCVGGGENQYA</sequence>
<dbReference type="RefSeq" id="WP_110321843.1">
    <property type="nucleotide sequence ID" value="NZ_QJKD01000002.1"/>
</dbReference>
<evidence type="ECO:0000256" key="1">
    <source>
        <dbReference type="SAM" id="SignalP"/>
    </source>
</evidence>
<proteinExistence type="predicted"/>
<accession>A0A2V3YDD5</accession>
<reference evidence="2 3" key="1">
    <citation type="submission" date="2018-05" db="EMBL/GenBank/DDBJ databases">
        <title>Genomic Encyclopedia of Type Strains, Phase IV (KMG-IV): sequencing the most valuable type-strain genomes for metagenomic binning, comparative biology and taxonomic classification.</title>
        <authorList>
            <person name="Goeker M."/>
        </authorList>
    </citation>
    <scope>NUCLEOTIDE SEQUENCE [LARGE SCALE GENOMIC DNA]</scope>
    <source>
        <strain evidence="2 3">DSM 24995</strain>
    </source>
</reference>
<organism evidence="2 3">
    <name type="scientific">Hungatella effluvii</name>
    <dbReference type="NCBI Taxonomy" id="1096246"/>
    <lineage>
        <taxon>Bacteria</taxon>
        <taxon>Bacillati</taxon>
        <taxon>Bacillota</taxon>
        <taxon>Clostridia</taxon>
        <taxon>Lachnospirales</taxon>
        <taxon>Lachnospiraceae</taxon>
        <taxon>Hungatella</taxon>
    </lineage>
</organism>
<comment type="caution">
    <text evidence="2">The sequence shown here is derived from an EMBL/GenBank/DDBJ whole genome shotgun (WGS) entry which is preliminary data.</text>
</comment>
<evidence type="ECO:0000313" key="2">
    <source>
        <dbReference type="EMBL" id="PXX55977.1"/>
    </source>
</evidence>
<feature type="signal peptide" evidence="1">
    <location>
        <begin position="1"/>
        <end position="23"/>
    </location>
</feature>
<dbReference type="Proteomes" id="UP000248057">
    <property type="component" value="Unassembled WGS sequence"/>
</dbReference>
<dbReference type="PROSITE" id="PS51257">
    <property type="entry name" value="PROKAR_LIPOPROTEIN"/>
    <property type="match status" value="1"/>
</dbReference>
<keyword evidence="1" id="KW-0732">Signal</keyword>
<dbReference type="GeneID" id="86060241"/>
<dbReference type="AlphaFoldDB" id="A0A2V3YDD5"/>
<name>A0A2V3YDD5_9FIRM</name>
<gene>
    <name evidence="2" type="ORF">DFR60_102252</name>
</gene>
<protein>
    <submittedName>
        <fullName evidence="2">Uncharacterized protein</fullName>
    </submittedName>
</protein>
<keyword evidence="3" id="KW-1185">Reference proteome</keyword>